<dbReference type="InterPro" id="IPR001387">
    <property type="entry name" value="Cro/C1-type_HTH"/>
</dbReference>
<accession>A0A0M4CWF9</accession>
<dbReference type="Gene3D" id="1.10.260.40">
    <property type="entry name" value="lambda repressor-like DNA-binding domains"/>
    <property type="match status" value="1"/>
</dbReference>
<proteinExistence type="predicted"/>
<dbReference type="EMBL" id="CP010802">
    <property type="protein sequence ID" value="ALC16316.1"/>
    <property type="molecule type" value="Genomic_DNA"/>
</dbReference>
<evidence type="ECO:0000259" key="1">
    <source>
        <dbReference type="PROSITE" id="PS50943"/>
    </source>
</evidence>
<dbReference type="InterPro" id="IPR010982">
    <property type="entry name" value="Lambda_DNA-bd_dom_sf"/>
</dbReference>
<dbReference type="Proteomes" id="UP000057158">
    <property type="component" value="Chromosome"/>
</dbReference>
<protein>
    <submittedName>
        <fullName evidence="2">Helix-turn-helix protein</fullName>
    </submittedName>
</protein>
<dbReference type="CDD" id="cd00093">
    <property type="entry name" value="HTH_XRE"/>
    <property type="match status" value="1"/>
</dbReference>
<dbReference type="PROSITE" id="PS50943">
    <property type="entry name" value="HTH_CROC1"/>
    <property type="match status" value="1"/>
</dbReference>
<dbReference type="KEGG" id="des:DSOUD_1537"/>
<organism evidence="2 3">
    <name type="scientific">Desulfuromonas soudanensis</name>
    <dbReference type="NCBI Taxonomy" id="1603606"/>
    <lineage>
        <taxon>Bacteria</taxon>
        <taxon>Pseudomonadati</taxon>
        <taxon>Thermodesulfobacteriota</taxon>
        <taxon>Desulfuromonadia</taxon>
        <taxon>Desulfuromonadales</taxon>
        <taxon>Desulfuromonadaceae</taxon>
        <taxon>Desulfuromonas</taxon>
    </lineage>
</organism>
<keyword evidence="3" id="KW-1185">Reference proteome</keyword>
<dbReference type="Pfam" id="PF01381">
    <property type="entry name" value="HTH_3"/>
    <property type="match status" value="1"/>
</dbReference>
<dbReference type="AlphaFoldDB" id="A0A0M4CWF9"/>
<dbReference type="SUPFAM" id="SSF47413">
    <property type="entry name" value="lambda repressor-like DNA-binding domains"/>
    <property type="match status" value="1"/>
</dbReference>
<dbReference type="STRING" id="1603606.DSOUD_1537"/>
<dbReference type="SMART" id="SM00530">
    <property type="entry name" value="HTH_XRE"/>
    <property type="match status" value="1"/>
</dbReference>
<feature type="domain" description="HTH cro/C1-type" evidence="1">
    <location>
        <begin position="61"/>
        <end position="113"/>
    </location>
</feature>
<name>A0A0M4CWF9_9BACT</name>
<evidence type="ECO:0000313" key="2">
    <source>
        <dbReference type="EMBL" id="ALC16316.1"/>
    </source>
</evidence>
<dbReference type="GO" id="GO:0003677">
    <property type="term" value="F:DNA binding"/>
    <property type="evidence" value="ECO:0007669"/>
    <property type="project" value="InterPro"/>
</dbReference>
<gene>
    <name evidence="2" type="ORF">DSOUD_1537</name>
</gene>
<evidence type="ECO:0000313" key="3">
    <source>
        <dbReference type="Proteomes" id="UP000057158"/>
    </source>
</evidence>
<dbReference type="OrthoDB" id="9807711at2"/>
<dbReference type="PATRIC" id="fig|1603606.3.peg.1675"/>
<dbReference type="RefSeq" id="WP_053550435.1">
    <property type="nucleotide sequence ID" value="NZ_CP010802.1"/>
</dbReference>
<sequence>MPARTKKLPIDEMITVQLRVHRHNVPKIREYAAAIEAGEEYTYTIAEVFPEYLGKELQIALRAYRTRENLTQKELSALTGIPQHHISEMENGKRPIGKERARKLAEALGVDEWRMLVN</sequence>
<reference evidence="2 3" key="1">
    <citation type="submission" date="2015-07" db="EMBL/GenBank/DDBJ databases">
        <title>Isolation and Genomic Characterization of a Novel Halophilic Metal-Reducing Deltaproteobacterium from the Deep Subsurface.</title>
        <authorList>
            <person name="Badalamenti J.P."/>
            <person name="Summers Z.M."/>
            <person name="Gralnick J.A."/>
            <person name="Bond D.R."/>
        </authorList>
    </citation>
    <scope>NUCLEOTIDE SEQUENCE [LARGE SCALE GENOMIC DNA]</scope>
    <source>
        <strain evidence="2 3">WTL</strain>
    </source>
</reference>